<feature type="compositionally biased region" description="Basic and acidic residues" evidence="1">
    <location>
        <begin position="101"/>
        <end position="111"/>
    </location>
</feature>
<protein>
    <recommendedName>
        <fullName evidence="4">Secreted protein</fullName>
    </recommendedName>
</protein>
<evidence type="ECO:0000256" key="2">
    <source>
        <dbReference type="SAM" id="SignalP"/>
    </source>
</evidence>
<comment type="caution">
    <text evidence="3">The sequence shown here is derived from an EMBL/GenBank/DDBJ whole genome shotgun (WGS) entry which is preliminary data.</text>
</comment>
<feature type="region of interest" description="Disordered" evidence="1">
    <location>
        <begin position="38"/>
        <end position="111"/>
    </location>
</feature>
<name>A0A8H8CKE6_PSICU</name>
<accession>A0A8H8CKE6</accession>
<sequence>MTRSIFTPLLSVLFLLLLANFEIAFAQGVADIPLTVVTTTPTPPNRQAGSFSGGRPGWDPRWGIGPVIPPPGVLDELKVDDSDPPSFSDPETGDGNAGDTSGDKVDPPSDE</sequence>
<evidence type="ECO:0000256" key="1">
    <source>
        <dbReference type="SAM" id="MobiDB-lite"/>
    </source>
</evidence>
<gene>
    <name evidence="3" type="ORF">JR316_005263</name>
</gene>
<feature type="chain" id="PRO_5034587218" description="Secreted protein" evidence="2">
    <location>
        <begin position="27"/>
        <end position="111"/>
    </location>
</feature>
<dbReference type="EMBL" id="JAFIQS010000005">
    <property type="protein sequence ID" value="KAG5168711.1"/>
    <property type="molecule type" value="Genomic_DNA"/>
</dbReference>
<dbReference type="AlphaFoldDB" id="A0A8H8CKE6"/>
<feature type="signal peptide" evidence="2">
    <location>
        <begin position="1"/>
        <end position="26"/>
    </location>
</feature>
<proteinExistence type="predicted"/>
<keyword evidence="2" id="KW-0732">Signal</keyword>
<evidence type="ECO:0008006" key="4">
    <source>
        <dbReference type="Google" id="ProtNLM"/>
    </source>
</evidence>
<reference evidence="3" key="1">
    <citation type="submission" date="2021-02" db="EMBL/GenBank/DDBJ databases">
        <title>Psilocybe cubensis genome.</title>
        <authorList>
            <person name="Mckernan K.J."/>
            <person name="Crawford S."/>
            <person name="Trippe A."/>
            <person name="Kane L.T."/>
            <person name="Mclaughlin S."/>
        </authorList>
    </citation>
    <scope>NUCLEOTIDE SEQUENCE [LARGE SCALE GENOMIC DNA]</scope>
    <source>
        <strain evidence="3">MGC-MH-2018</strain>
    </source>
</reference>
<evidence type="ECO:0000313" key="3">
    <source>
        <dbReference type="EMBL" id="KAG5168711.1"/>
    </source>
</evidence>
<organism evidence="3">
    <name type="scientific">Psilocybe cubensis</name>
    <name type="common">Psychedelic mushroom</name>
    <name type="synonym">Stropharia cubensis</name>
    <dbReference type="NCBI Taxonomy" id="181762"/>
    <lineage>
        <taxon>Eukaryota</taxon>
        <taxon>Fungi</taxon>
        <taxon>Dikarya</taxon>
        <taxon>Basidiomycota</taxon>
        <taxon>Agaricomycotina</taxon>
        <taxon>Agaricomycetes</taxon>
        <taxon>Agaricomycetidae</taxon>
        <taxon>Agaricales</taxon>
        <taxon>Agaricineae</taxon>
        <taxon>Strophariaceae</taxon>
        <taxon>Psilocybe</taxon>
    </lineage>
</organism>